<dbReference type="AlphaFoldDB" id="A0A1L7WST7"/>
<dbReference type="EMBL" id="FJOG01000007">
    <property type="protein sequence ID" value="CZR55824.1"/>
    <property type="molecule type" value="Genomic_DNA"/>
</dbReference>
<protein>
    <submittedName>
        <fullName evidence="2">Uncharacterized protein</fullName>
    </submittedName>
</protein>
<dbReference type="Proteomes" id="UP000184330">
    <property type="component" value="Unassembled WGS sequence"/>
</dbReference>
<feature type="signal peptide" evidence="1">
    <location>
        <begin position="1"/>
        <end position="18"/>
    </location>
</feature>
<gene>
    <name evidence="2" type="ORF">PAC_05712</name>
</gene>
<organism evidence="2 3">
    <name type="scientific">Phialocephala subalpina</name>
    <dbReference type="NCBI Taxonomy" id="576137"/>
    <lineage>
        <taxon>Eukaryota</taxon>
        <taxon>Fungi</taxon>
        <taxon>Dikarya</taxon>
        <taxon>Ascomycota</taxon>
        <taxon>Pezizomycotina</taxon>
        <taxon>Leotiomycetes</taxon>
        <taxon>Helotiales</taxon>
        <taxon>Mollisiaceae</taxon>
        <taxon>Phialocephala</taxon>
        <taxon>Phialocephala fortinii species complex</taxon>
    </lineage>
</organism>
<evidence type="ECO:0000313" key="2">
    <source>
        <dbReference type="EMBL" id="CZR55824.1"/>
    </source>
</evidence>
<reference evidence="2 3" key="1">
    <citation type="submission" date="2016-03" db="EMBL/GenBank/DDBJ databases">
        <authorList>
            <person name="Ploux O."/>
        </authorList>
    </citation>
    <scope>NUCLEOTIDE SEQUENCE [LARGE SCALE GENOMIC DNA]</scope>
    <source>
        <strain evidence="2 3">UAMH 11012</strain>
    </source>
</reference>
<accession>A0A1L7WST7</accession>
<feature type="chain" id="PRO_5009875195" evidence="1">
    <location>
        <begin position="19"/>
        <end position="104"/>
    </location>
</feature>
<proteinExistence type="predicted"/>
<keyword evidence="3" id="KW-1185">Reference proteome</keyword>
<name>A0A1L7WST7_9HELO</name>
<sequence>MKLANILPLVLLPAAALAAPLPLEDREASPGYASYGKYPPPPGGYGEYSSYGSYKGTRDEKRDAAGYGRYGDYGSYAPPAGGYGKYASYGTYKRVADFVKGMWN</sequence>
<keyword evidence="1" id="KW-0732">Signal</keyword>
<evidence type="ECO:0000313" key="3">
    <source>
        <dbReference type="Proteomes" id="UP000184330"/>
    </source>
</evidence>
<evidence type="ECO:0000256" key="1">
    <source>
        <dbReference type="SAM" id="SignalP"/>
    </source>
</evidence>